<gene>
    <name evidence="1" type="ordered locus">Metfor_0987</name>
</gene>
<accession>L0HG15</accession>
<dbReference type="PROSITE" id="PS51257">
    <property type="entry name" value="PROKAR_LIPOPROTEIN"/>
    <property type="match status" value="1"/>
</dbReference>
<proteinExistence type="predicted"/>
<dbReference type="Proteomes" id="UP000010824">
    <property type="component" value="Chromosome"/>
</dbReference>
<sequence precursor="true">MRYQFFIIVTLLIAAVFLAGCTEEDHSPIAETLSAEPPLPGQALVLVGDVTGAGLAGGTIDTIDITVALVPGARPVDMEKISIIYADTIKTETLIPVEGYWGNPPQGCWGILNVVDPVGDQNNRIEDKEQFVIRLNPRAFLPAKRMVVIVVRAPAVATPLTIRRFAPAEIAAQGNILTPP</sequence>
<dbReference type="InParanoid" id="L0HG15"/>
<dbReference type="GeneID" id="14310300"/>
<dbReference type="HOGENOM" id="CLU_1492978_0_0_2"/>
<dbReference type="AlphaFoldDB" id="L0HG15"/>
<reference evidence="2" key="1">
    <citation type="submission" date="2011-12" db="EMBL/GenBank/DDBJ databases">
        <title>Complete sequence of Methanoregula formicicum SMSP.</title>
        <authorList>
            <person name="Lucas S."/>
            <person name="Han J."/>
            <person name="Lapidus A."/>
            <person name="Cheng J.-F."/>
            <person name="Goodwin L."/>
            <person name="Pitluck S."/>
            <person name="Peters L."/>
            <person name="Ovchinnikova G."/>
            <person name="Teshima H."/>
            <person name="Detter J.C."/>
            <person name="Han C."/>
            <person name="Tapia R."/>
            <person name="Land M."/>
            <person name="Hauser L."/>
            <person name="Kyrpides N."/>
            <person name="Ivanova N."/>
            <person name="Pagani I."/>
            <person name="Imachi H."/>
            <person name="Tamaki H."/>
            <person name="Sekiguchi Y."/>
            <person name="Kamagata Y."/>
            <person name="Cadillo-Quiroz H."/>
            <person name="Zinder S."/>
            <person name="Liu W.-T."/>
            <person name="Woyke T."/>
        </authorList>
    </citation>
    <scope>NUCLEOTIDE SEQUENCE [LARGE SCALE GENOMIC DNA]</scope>
    <source>
        <strain evidence="2">DSM 22288 / NBRC 105244 / SMSP</strain>
    </source>
</reference>
<dbReference type="EMBL" id="CP003167">
    <property type="protein sequence ID" value="AGB02039.1"/>
    <property type="molecule type" value="Genomic_DNA"/>
</dbReference>
<dbReference type="STRING" id="593750.Metfor_0987"/>
<evidence type="ECO:0000313" key="1">
    <source>
        <dbReference type="EMBL" id="AGB02039.1"/>
    </source>
</evidence>
<reference evidence="1 2" key="2">
    <citation type="journal article" date="2014" name="Genome Announc.">
        <title>Complete Genome Sequence of Methanoregula formicica SMSPT, a Mesophilic Hydrogenotrophic Methanogen Isolated from a Methanogenic Upflow Anaerobic Sludge Blanket Reactor.</title>
        <authorList>
            <person name="Yamamoto K."/>
            <person name="Tamaki H."/>
            <person name="Cadillo-Quiroz H."/>
            <person name="Imachi H."/>
            <person name="Kyrpides N."/>
            <person name="Woyke T."/>
            <person name="Goodwin L."/>
            <person name="Zinder S.H."/>
            <person name="Kamagata Y."/>
            <person name="Liu W.T."/>
        </authorList>
    </citation>
    <scope>NUCLEOTIDE SEQUENCE [LARGE SCALE GENOMIC DNA]</scope>
    <source>
        <strain evidence="2">DSM 22288 / NBRC 105244 / SMSP</strain>
    </source>
</reference>
<dbReference type="RefSeq" id="WP_015285003.1">
    <property type="nucleotide sequence ID" value="NC_019943.1"/>
</dbReference>
<keyword evidence="2" id="KW-1185">Reference proteome</keyword>
<name>L0HG15_METFS</name>
<evidence type="ECO:0000313" key="2">
    <source>
        <dbReference type="Proteomes" id="UP000010824"/>
    </source>
</evidence>
<organism evidence="1 2">
    <name type="scientific">Methanoregula formicica (strain DSM 22288 / NBRC 105244 / SMSP)</name>
    <dbReference type="NCBI Taxonomy" id="593750"/>
    <lineage>
        <taxon>Archaea</taxon>
        <taxon>Methanobacteriati</taxon>
        <taxon>Methanobacteriota</taxon>
        <taxon>Stenosarchaea group</taxon>
        <taxon>Methanomicrobia</taxon>
        <taxon>Methanomicrobiales</taxon>
        <taxon>Methanoregulaceae</taxon>
        <taxon>Methanoregula</taxon>
    </lineage>
</organism>
<protein>
    <submittedName>
        <fullName evidence="1">Uncharacterized protein</fullName>
    </submittedName>
</protein>
<dbReference type="KEGG" id="mfo:Metfor_0987"/>
<dbReference type="eggNOG" id="arCOG01829">
    <property type="taxonomic scope" value="Archaea"/>
</dbReference>